<dbReference type="SUPFAM" id="SSF53474">
    <property type="entry name" value="alpha/beta-Hydrolases"/>
    <property type="match status" value="1"/>
</dbReference>
<evidence type="ECO:0000313" key="2">
    <source>
        <dbReference type="EMBL" id="WAR44529.1"/>
    </source>
</evidence>
<organism evidence="2 3">
    <name type="scientific">Methylomonas rapida</name>
    <dbReference type="NCBI Taxonomy" id="2963939"/>
    <lineage>
        <taxon>Bacteria</taxon>
        <taxon>Pseudomonadati</taxon>
        <taxon>Pseudomonadota</taxon>
        <taxon>Gammaproteobacteria</taxon>
        <taxon>Methylococcales</taxon>
        <taxon>Methylococcaceae</taxon>
        <taxon>Methylomonas</taxon>
    </lineage>
</organism>
<dbReference type="InterPro" id="IPR029058">
    <property type="entry name" value="AB_hydrolase_fold"/>
</dbReference>
<keyword evidence="3" id="KW-1185">Reference proteome</keyword>
<dbReference type="Proteomes" id="UP001162780">
    <property type="component" value="Chromosome"/>
</dbReference>
<protein>
    <recommendedName>
        <fullName evidence="1">Fungal lipase-type domain-containing protein</fullName>
    </recommendedName>
</protein>
<dbReference type="Pfam" id="PF01764">
    <property type="entry name" value="Lipase_3"/>
    <property type="match status" value="1"/>
</dbReference>
<name>A0ABY7GH02_9GAMM</name>
<dbReference type="Gene3D" id="3.40.50.1820">
    <property type="entry name" value="alpha/beta hydrolase"/>
    <property type="match status" value="1"/>
</dbReference>
<gene>
    <name evidence="2" type="ORF">NM686_019605</name>
</gene>
<dbReference type="EMBL" id="CP113517">
    <property type="protein sequence ID" value="WAR44529.1"/>
    <property type="molecule type" value="Genomic_DNA"/>
</dbReference>
<evidence type="ECO:0000313" key="3">
    <source>
        <dbReference type="Proteomes" id="UP001162780"/>
    </source>
</evidence>
<proteinExistence type="predicted"/>
<dbReference type="InterPro" id="IPR051218">
    <property type="entry name" value="Sec_MonoDiacylglyc_Lipase"/>
</dbReference>
<dbReference type="RefSeq" id="WP_255189503.1">
    <property type="nucleotide sequence ID" value="NZ_CP113517.1"/>
</dbReference>
<dbReference type="PANTHER" id="PTHR45856:SF24">
    <property type="entry name" value="FUNGAL LIPASE-LIKE DOMAIN-CONTAINING PROTEIN"/>
    <property type="match status" value="1"/>
</dbReference>
<sequence>MQPNFTRDAVYHAERFPAFVEHQASWCFDPEAQGLSLVNAWWLCNLSHLVYYDEADAEPVLQRMGLTLEAFIDDRKEQDSQDQPIKDTQALIVSNDEAVMLVFRGTEQDVFKDVLTDAYFMPVDFPGRGRVHAGFYHALSGDCWRHILDVLERPGIRKKPLWITGHSLGAALATMAAAYLEPTGVYNFGSSVFRGVAPTYRVMHNRTTVSLRYQARYAETGGRYCKCQSSVV</sequence>
<dbReference type="InterPro" id="IPR002921">
    <property type="entry name" value="Fungal_lipase-type"/>
</dbReference>
<feature type="domain" description="Fungal lipase-type" evidence="1">
    <location>
        <begin position="101"/>
        <end position="184"/>
    </location>
</feature>
<reference evidence="2" key="1">
    <citation type="submission" date="2022-11" db="EMBL/GenBank/DDBJ databases">
        <title>Methylomonas rapida sp. nov., Carotenoid-Producing Obligate Methanotrophs with High Growth Characteristics and Biotechnological Potential.</title>
        <authorList>
            <person name="Tikhonova E.N."/>
            <person name="Suleimanov R.Z."/>
            <person name="Miroshnikov K."/>
            <person name="Oshkin I.Y."/>
            <person name="Belova S.E."/>
            <person name="Danilova O.V."/>
            <person name="Ashikhmin A."/>
            <person name="Konopkin A."/>
            <person name="But S.Y."/>
            <person name="Khmelenina V.N."/>
            <person name="Kuznetsov N."/>
            <person name="Pimenov N.V."/>
            <person name="Dedysh S.N."/>
        </authorList>
    </citation>
    <scope>NUCLEOTIDE SEQUENCE</scope>
    <source>
        <strain evidence="2">MP1</strain>
    </source>
</reference>
<accession>A0ABY7GH02</accession>
<dbReference type="PANTHER" id="PTHR45856">
    <property type="entry name" value="ALPHA/BETA-HYDROLASES SUPERFAMILY PROTEIN"/>
    <property type="match status" value="1"/>
</dbReference>
<evidence type="ECO:0000259" key="1">
    <source>
        <dbReference type="Pfam" id="PF01764"/>
    </source>
</evidence>